<reference evidence="3" key="1">
    <citation type="submission" date="2025-08" db="UniProtKB">
        <authorList>
            <consortium name="Ensembl"/>
        </authorList>
    </citation>
    <scope>IDENTIFICATION</scope>
</reference>
<protein>
    <submittedName>
        <fullName evidence="3">Centrosomal protein 85, like</fullName>
    </submittedName>
</protein>
<reference evidence="3" key="2">
    <citation type="submission" date="2025-09" db="UniProtKB">
        <authorList>
            <consortium name="Ensembl"/>
        </authorList>
    </citation>
    <scope>IDENTIFICATION</scope>
</reference>
<accession>A0A3Q2XLV4</accession>
<dbReference type="InterPro" id="IPR040210">
    <property type="entry name" value="Cep85/Cep85L"/>
</dbReference>
<evidence type="ECO:0000313" key="3">
    <source>
        <dbReference type="Ensembl" id="ENSHCOP00000004922.1"/>
    </source>
</evidence>
<proteinExistence type="predicted"/>
<feature type="region of interest" description="Disordered" evidence="2">
    <location>
        <begin position="632"/>
        <end position="660"/>
    </location>
</feature>
<dbReference type="KEGG" id="hcq:109531771"/>
<evidence type="ECO:0000256" key="1">
    <source>
        <dbReference type="SAM" id="Coils"/>
    </source>
</evidence>
<feature type="coiled-coil region" evidence="1">
    <location>
        <begin position="453"/>
        <end position="552"/>
    </location>
</feature>
<dbReference type="PANTHER" id="PTHR31075">
    <property type="entry name" value="CENTROSOMAL PROTEIN OF 85 KDA"/>
    <property type="match status" value="1"/>
</dbReference>
<evidence type="ECO:0000313" key="4">
    <source>
        <dbReference type="Proteomes" id="UP000264820"/>
    </source>
</evidence>
<feature type="compositionally biased region" description="Low complexity" evidence="2">
    <location>
        <begin position="74"/>
        <end position="84"/>
    </location>
</feature>
<dbReference type="AlphaFoldDB" id="A0A3Q2XLV4"/>
<feature type="coiled-coil region" evidence="1">
    <location>
        <begin position="367"/>
        <end position="401"/>
    </location>
</feature>
<dbReference type="GeneID" id="109531771"/>
<dbReference type="STRING" id="109280.ENSHCOP00000004922"/>
<dbReference type="Proteomes" id="UP000264820">
    <property type="component" value="Unplaced"/>
</dbReference>
<dbReference type="CTD" id="387119"/>
<keyword evidence="1" id="KW-0175">Coiled coil</keyword>
<dbReference type="OrthoDB" id="5972981at2759"/>
<feature type="compositionally biased region" description="Polar residues" evidence="2">
    <location>
        <begin position="108"/>
        <end position="125"/>
    </location>
</feature>
<dbReference type="GO" id="GO:0005813">
    <property type="term" value="C:centrosome"/>
    <property type="evidence" value="ECO:0007669"/>
    <property type="project" value="TreeGrafter"/>
</dbReference>
<dbReference type="RefSeq" id="XP_019751819.1">
    <property type="nucleotide sequence ID" value="XM_019896260.1"/>
</dbReference>
<feature type="region of interest" description="Disordered" evidence="2">
    <location>
        <begin position="1"/>
        <end position="194"/>
    </location>
</feature>
<organism evidence="3 4">
    <name type="scientific">Hippocampus comes</name>
    <name type="common">Tiger tail seahorse</name>
    <dbReference type="NCBI Taxonomy" id="109280"/>
    <lineage>
        <taxon>Eukaryota</taxon>
        <taxon>Metazoa</taxon>
        <taxon>Chordata</taxon>
        <taxon>Craniata</taxon>
        <taxon>Vertebrata</taxon>
        <taxon>Euteleostomi</taxon>
        <taxon>Actinopterygii</taxon>
        <taxon>Neopterygii</taxon>
        <taxon>Teleostei</taxon>
        <taxon>Neoteleostei</taxon>
        <taxon>Acanthomorphata</taxon>
        <taxon>Syngnathiaria</taxon>
        <taxon>Syngnathiformes</taxon>
        <taxon>Syngnathoidei</taxon>
        <taxon>Syngnathidae</taxon>
        <taxon>Hippocampus</taxon>
    </lineage>
</organism>
<keyword evidence="4" id="KW-1185">Reference proteome</keyword>
<dbReference type="Ensembl" id="ENSHCOT00000006244.1">
    <property type="protein sequence ID" value="ENSHCOP00000004922.1"/>
    <property type="gene ID" value="ENSHCOG00000006506.1"/>
</dbReference>
<evidence type="ECO:0000256" key="2">
    <source>
        <dbReference type="SAM" id="MobiDB-lite"/>
    </source>
</evidence>
<dbReference type="PANTHER" id="PTHR31075:SF2">
    <property type="entry name" value="CENTROSOMAL PROTEIN OF 85 KDA-LIKE"/>
    <property type="match status" value="1"/>
</dbReference>
<sequence>MWNRGDLDDGYDSNKTGSSRGGSPGWVPSHESSWHSKQPGPGNSIFGRRHSAVSDSGDTGIGTYCSDSVEDDSCSSTTPSSLRLLSRRHSSQEDGFGSGVPVVHVKPSASTSSCGSLRTTSSPTCTGRWANSCPLSPPTTSPLAAQTGVDMQDKQPIRRWSSLTKLSSGVEKNSRKASVQHHSPGSHGSLDRGLLSGFRKEPRALNRDLYLPLSSSLLSHSLLQRSPGAGPCYWSKPSSKSGLETDLSLSSTLSSPIKHSGLGTSCSSLTEAKLPLGGGQVYGLSLSKLADSPLGHPVDRDSPIQPAVRTQMWLTEQMEYSSKAEHAGELGQGGGGEAKVCGGEGASLEQGINQMLQGTSHFVNTLVKVKEGMLRQKELEIDRQKQQILQLHARIRENELRAQQVLHSQRWFEDPQILTMKKSVKEGPSDRLRCDEDLSRKLAVSELEVLHLNELYKQATHKYTEDLRKLEEKIKTRDRYISSLKKKYQRESDQNHEKQQRIETLEKYLADLPTLGEVQVQALQLETVQLRARDLERTVSRLQKKLDDSCALLKEKDGTIETQARREDELIATVHRLQQKVQRCLEDGVRLDLKHLQVENSQLLERQDRSGKLIEHQKEQIERLNSQLKVTSTRRQKGRNLAQHLSPPDNQELRSSDSTTLSQVDDWLRERAGSNSEPPQAGRLLKELSLCLLDLQALRSILVQRAQGKELNLSLLLGMTSLNASAEESERRDEQEEVVLLKPLEVGQLRRGVDELRKNVAEWYGHFRA</sequence>
<name>A0A3Q2XLV4_HIPCM</name>
<feature type="compositionally biased region" description="Polar residues" evidence="2">
    <location>
        <begin position="161"/>
        <end position="183"/>
    </location>
</feature>
<dbReference type="GeneTree" id="ENSGT00620000087993"/>